<evidence type="ECO:0000313" key="10">
    <source>
        <dbReference type="Proteomes" id="UP000013783"/>
    </source>
</evidence>
<evidence type="ECO:0000313" key="11">
    <source>
        <dbReference type="Proteomes" id="UP000014148"/>
    </source>
</evidence>
<sequence>MTEETSQRPPAVGPVSQLLEKKKRKAQFHHYPDYFYAGFWIRFFAYLLDLLCVSAITGILLGLPANLLNVTKSSELLSIYGFLALLIYLAYFILMTKLNHGQTIGKMAFGIRVVCFSEEDLSWQTVFVREGACRFVLRGSIFMLGYLVTIFTPNKQHIGDYFSDTSVVTLNLLAAREGLYKNESDRISQ</sequence>
<dbReference type="RefSeq" id="WP_010739008.1">
    <property type="nucleotide sequence ID" value="NZ_KB946249.1"/>
</dbReference>
<dbReference type="PANTHER" id="PTHR36115">
    <property type="entry name" value="PROLINE-RICH ANTIGEN HOMOLOG-RELATED"/>
    <property type="match status" value="1"/>
</dbReference>
<dbReference type="InterPro" id="IPR010432">
    <property type="entry name" value="RDD"/>
</dbReference>
<dbReference type="EMBL" id="ASWA01000001">
    <property type="protein sequence ID" value="EOT70533.1"/>
    <property type="molecule type" value="Genomic_DNA"/>
</dbReference>
<reference evidence="9 11" key="2">
    <citation type="submission" date="2013-03" db="EMBL/GenBank/DDBJ databases">
        <title>The Genome Sequence of Enterococcus malodoratus ATCC_43197 (PacBio/Illumina hybrid assembly).</title>
        <authorList>
            <consortium name="The Broad Institute Genomics Platform"/>
            <consortium name="The Broad Institute Genome Sequencing Center for Infectious Disease"/>
            <person name="Earl A."/>
            <person name="Russ C."/>
            <person name="Gilmore M."/>
            <person name="Surin D."/>
            <person name="Walker B."/>
            <person name="Young S."/>
            <person name="Zeng Q."/>
            <person name="Gargeya S."/>
            <person name="Fitzgerald M."/>
            <person name="Haas B."/>
            <person name="Abouelleil A."/>
            <person name="Allen A.W."/>
            <person name="Alvarado L."/>
            <person name="Arachchi H.M."/>
            <person name="Berlin A.M."/>
            <person name="Chapman S.B."/>
            <person name="Gainer-Dewar J."/>
            <person name="Goldberg J."/>
            <person name="Griggs A."/>
            <person name="Gujja S."/>
            <person name="Hansen M."/>
            <person name="Howarth C."/>
            <person name="Imamovic A."/>
            <person name="Ireland A."/>
            <person name="Larimer J."/>
            <person name="McCowan C."/>
            <person name="Murphy C."/>
            <person name="Pearson M."/>
            <person name="Poon T.W."/>
            <person name="Priest M."/>
            <person name="Roberts A."/>
            <person name="Saif S."/>
            <person name="Shea T."/>
            <person name="Sisk P."/>
            <person name="Sykes S."/>
            <person name="Wortman J."/>
            <person name="Nusbaum C."/>
            <person name="Birren B."/>
        </authorList>
    </citation>
    <scope>NUCLEOTIDE SEQUENCE [LARGE SCALE GENOMIC DNA]</scope>
    <source>
        <strain evidence="9 11">ATCC 43197</strain>
    </source>
</reference>
<dbReference type="OrthoDB" id="9793824at2"/>
<dbReference type="GeneID" id="79785633"/>
<dbReference type="InterPro" id="IPR051791">
    <property type="entry name" value="Pra-immunoreactive"/>
</dbReference>
<evidence type="ECO:0000313" key="8">
    <source>
        <dbReference type="EMBL" id="EOH82717.1"/>
    </source>
</evidence>
<feature type="transmembrane region" description="Helical" evidence="6">
    <location>
        <begin position="43"/>
        <end position="65"/>
    </location>
</feature>
<comment type="subcellular location">
    <subcellularLocation>
        <location evidence="1">Cell membrane</location>
        <topology evidence="1">Multi-pass membrane protein</topology>
    </subcellularLocation>
</comment>
<evidence type="ECO:0000256" key="5">
    <source>
        <dbReference type="ARBA" id="ARBA00023136"/>
    </source>
</evidence>
<dbReference type="Proteomes" id="UP000013783">
    <property type="component" value="Unassembled WGS sequence"/>
</dbReference>
<proteinExistence type="predicted"/>
<name>R2PEC3_9ENTE</name>
<keyword evidence="11" id="KW-1185">Reference proteome</keyword>
<protein>
    <recommendedName>
        <fullName evidence="7">RDD domain-containing protein</fullName>
    </recommendedName>
</protein>
<comment type="caution">
    <text evidence="8">The sequence shown here is derived from an EMBL/GenBank/DDBJ whole genome shotgun (WGS) entry which is preliminary data.</text>
</comment>
<dbReference type="Proteomes" id="UP000014148">
    <property type="component" value="Unassembled WGS sequence"/>
</dbReference>
<reference evidence="8 10" key="1">
    <citation type="submission" date="2013-02" db="EMBL/GenBank/DDBJ databases">
        <title>The Genome Sequence of Enterococcus malodoratus ATCC_43197.</title>
        <authorList>
            <consortium name="The Broad Institute Genome Sequencing Platform"/>
            <consortium name="The Broad Institute Genome Sequencing Center for Infectious Disease"/>
            <person name="Earl A.M."/>
            <person name="Gilmore M.S."/>
            <person name="Lebreton F."/>
            <person name="Walker B."/>
            <person name="Young S.K."/>
            <person name="Zeng Q."/>
            <person name="Gargeya S."/>
            <person name="Fitzgerald M."/>
            <person name="Haas B."/>
            <person name="Abouelleil A."/>
            <person name="Alvarado L."/>
            <person name="Arachchi H.M."/>
            <person name="Berlin A.M."/>
            <person name="Chapman S.B."/>
            <person name="Dewar J."/>
            <person name="Goldberg J."/>
            <person name="Griggs A."/>
            <person name="Gujja S."/>
            <person name="Hansen M."/>
            <person name="Howarth C."/>
            <person name="Imamovic A."/>
            <person name="Larimer J."/>
            <person name="McCowan C."/>
            <person name="Murphy C."/>
            <person name="Neiman D."/>
            <person name="Pearson M."/>
            <person name="Priest M."/>
            <person name="Roberts A."/>
            <person name="Saif S."/>
            <person name="Shea T."/>
            <person name="Sisk P."/>
            <person name="Sykes S."/>
            <person name="Wortman J."/>
            <person name="Nusbaum C."/>
            <person name="Birren B."/>
        </authorList>
    </citation>
    <scope>NUCLEOTIDE SEQUENCE [LARGE SCALE GENOMIC DNA]</scope>
    <source>
        <strain evidence="8 10">ATCC 43197</strain>
    </source>
</reference>
<evidence type="ECO:0000313" key="9">
    <source>
        <dbReference type="EMBL" id="EOT70533.1"/>
    </source>
</evidence>
<keyword evidence="2" id="KW-1003">Cell membrane</keyword>
<dbReference type="Pfam" id="PF06271">
    <property type="entry name" value="RDD"/>
    <property type="match status" value="1"/>
</dbReference>
<evidence type="ECO:0000256" key="3">
    <source>
        <dbReference type="ARBA" id="ARBA00022692"/>
    </source>
</evidence>
<dbReference type="STRING" id="71451.RV07_GL004228"/>
<keyword evidence="4 6" id="KW-1133">Transmembrane helix</keyword>
<evidence type="ECO:0000256" key="6">
    <source>
        <dbReference type="SAM" id="Phobius"/>
    </source>
</evidence>
<dbReference type="GO" id="GO:0005886">
    <property type="term" value="C:plasma membrane"/>
    <property type="evidence" value="ECO:0007669"/>
    <property type="project" value="UniProtKB-SubCell"/>
</dbReference>
<evidence type="ECO:0000259" key="7">
    <source>
        <dbReference type="Pfam" id="PF06271"/>
    </source>
</evidence>
<dbReference type="AlphaFoldDB" id="R2PEC3"/>
<organism evidence="8 10">
    <name type="scientific">Enterococcus malodoratus ATCC 43197</name>
    <dbReference type="NCBI Taxonomy" id="1158601"/>
    <lineage>
        <taxon>Bacteria</taxon>
        <taxon>Bacillati</taxon>
        <taxon>Bacillota</taxon>
        <taxon>Bacilli</taxon>
        <taxon>Lactobacillales</taxon>
        <taxon>Enterococcaceae</taxon>
        <taxon>Enterococcus</taxon>
    </lineage>
</organism>
<feature type="domain" description="RDD" evidence="7">
    <location>
        <begin position="36"/>
        <end position="163"/>
    </location>
</feature>
<evidence type="ECO:0000256" key="4">
    <source>
        <dbReference type="ARBA" id="ARBA00022989"/>
    </source>
</evidence>
<accession>R2PEC3</accession>
<dbReference type="EMBL" id="AJAK01000004">
    <property type="protein sequence ID" value="EOH82717.1"/>
    <property type="molecule type" value="Genomic_DNA"/>
</dbReference>
<dbReference type="PATRIC" id="fig|1158601.3.peg.92"/>
<keyword evidence="3 6" id="KW-0812">Transmembrane</keyword>
<dbReference type="eggNOG" id="COG1714">
    <property type="taxonomic scope" value="Bacteria"/>
</dbReference>
<dbReference type="PANTHER" id="PTHR36115:SF9">
    <property type="entry name" value="LMO1584 PROTEIN"/>
    <property type="match status" value="1"/>
</dbReference>
<evidence type="ECO:0000256" key="2">
    <source>
        <dbReference type="ARBA" id="ARBA00022475"/>
    </source>
</evidence>
<feature type="transmembrane region" description="Helical" evidence="6">
    <location>
        <begin position="77"/>
        <end position="94"/>
    </location>
</feature>
<evidence type="ECO:0000256" key="1">
    <source>
        <dbReference type="ARBA" id="ARBA00004651"/>
    </source>
</evidence>
<gene>
    <name evidence="9" type="ORF">I585_00044</name>
    <name evidence="8" type="ORF">UAI_00112</name>
</gene>
<keyword evidence="5 6" id="KW-0472">Membrane</keyword>